<evidence type="ECO:0000313" key="3">
    <source>
        <dbReference type="Proteomes" id="UP000092444"/>
    </source>
</evidence>
<organism evidence="2 3">
    <name type="scientific">Glossina morsitans morsitans</name>
    <name type="common">Savannah tsetse fly</name>
    <dbReference type="NCBI Taxonomy" id="37546"/>
    <lineage>
        <taxon>Eukaryota</taxon>
        <taxon>Metazoa</taxon>
        <taxon>Ecdysozoa</taxon>
        <taxon>Arthropoda</taxon>
        <taxon>Hexapoda</taxon>
        <taxon>Insecta</taxon>
        <taxon>Pterygota</taxon>
        <taxon>Neoptera</taxon>
        <taxon>Endopterygota</taxon>
        <taxon>Diptera</taxon>
        <taxon>Brachycera</taxon>
        <taxon>Muscomorpha</taxon>
        <taxon>Hippoboscoidea</taxon>
        <taxon>Glossinidae</taxon>
        <taxon>Glossina</taxon>
    </lineage>
</organism>
<reference evidence="2" key="1">
    <citation type="submission" date="2020-05" db="UniProtKB">
        <authorList>
            <consortium name="EnsemblMetazoa"/>
        </authorList>
    </citation>
    <scope>IDENTIFICATION</scope>
    <source>
        <strain evidence="2">Yale</strain>
    </source>
</reference>
<protein>
    <submittedName>
        <fullName evidence="2">Uncharacterized protein</fullName>
    </submittedName>
</protein>
<name>A0A1B0G464_GLOMM</name>
<dbReference type="AlphaFoldDB" id="A0A1B0G464"/>
<keyword evidence="3" id="KW-1185">Reference proteome</keyword>
<proteinExistence type="predicted"/>
<dbReference type="EnsemblMetazoa" id="GMOY008111-RA">
    <property type="protein sequence ID" value="GMOY008111-PA"/>
    <property type="gene ID" value="GMOY008111"/>
</dbReference>
<sequence length="107" mass="11941">MYPPLETKSSLNEDNTKTEKESARNLVTVRSAHAIMQLLDEALNDLQRAINGFRSIFIGAEEQTVKATICCIDSNHGECDICSLLSRPLMNTATLKNVYIELNILDL</sequence>
<accession>A0A1B0G464</accession>
<feature type="region of interest" description="Disordered" evidence="1">
    <location>
        <begin position="1"/>
        <end position="23"/>
    </location>
</feature>
<evidence type="ECO:0000256" key="1">
    <source>
        <dbReference type="SAM" id="MobiDB-lite"/>
    </source>
</evidence>
<dbReference type="VEuPathDB" id="VectorBase:GMOY008111"/>
<feature type="compositionally biased region" description="Basic and acidic residues" evidence="1">
    <location>
        <begin position="14"/>
        <end position="23"/>
    </location>
</feature>
<dbReference type="EMBL" id="CCAG010023501">
    <property type="status" value="NOT_ANNOTATED_CDS"/>
    <property type="molecule type" value="Genomic_DNA"/>
</dbReference>
<dbReference type="Proteomes" id="UP000092444">
    <property type="component" value="Unassembled WGS sequence"/>
</dbReference>
<evidence type="ECO:0000313" key="2">
    <source>
        <dbReference type="EnsemblMetazoa" id="GMOY008111-PA"/>
    </source>
</evidence>